<dbReference type="Proteomes" id="UP000245252">
    <property type="component" value="Unassembled WGS sequence"/>
</dbReference>
<proteinExistence type="predicted"/>
<accession>A0A2U2DPT7</accession>
<gene>
    <name evidence="2" type="ORF">DEM27_17585</name>
</gene>
<keyword evidence="3" id="KW-1185">Reference proteome</keyword>
<protein>
    <submittedName>
        <fullName evidence="2">Uncharacterized protein</fullName>
    </submittedName>
</protein>
<sequence length="60" mass="6723">MFYLGGLTLGYLSPYPVSPDAAVPAPAKARKAKPVFETTGNGTHKDDEERPMLWPWHVFY</sequence>
<reference evidence="2 3" key="1">
    <citation type="submission" date="2018-05" db="EMBL/GenBank/DDBJ databases">
        <title>The draft genome of strain NS-104.</title>
        <authorList>
            <person name="Hang P."/>
            <person name="Jiang J."/>
        </authorList>
    </citation>
    <scope>NUCLEOTIDE SEQUENCE [LARGE SCALE GENOMIC DNA]</scope>
    <source>
        <strain evidence="2 3">NS-104</strain>
    </source>
</reference>
<evidence type="ECO:0000256" key="1">
    <source>
        <dbReference type="SAM" id="MobiDB-lite"/>
    </source>
</evidence>
<feature type="region of interest" description="Disordered" evidence="1">
    <location>
        <begin position="28"/>
        <end position="48"/>
    </location>
</feature>
<organism evidence="2 3">
    <name type="scientific">Metarhizobium album</name>
    <dbReference type="NCBI Taxonomy" id="2182425"/>
    <lineage>
        <taxon>Bacteria</taxon>
        <taxon>Pseudomonadati</taxon>
        <taxon>Pseudomonadota</taxon>
        <taxon>Alphaproteobacteria</taxon>
        <taxon>Hyphomicrobiales</taxon>
        <taxon>Rhizobiaceae</taxon>
        <taxon>Metarhizobium</taxon>
    </lineage>
</organism>
<dbReference type="AlphaFoldDB" id="A0A2U2DPT7"/>
<dbReference type="EMBL" id="QFBC01000007">
    <property type="protein sequence ID" value="PWE55239.1"/>
    <property type="molecule type" value="Genomic_DNA"/>
</dbReference>
<evidence type="ECO:0000313" key="3">
    <source>
        <dbReference type="Proteomes" id="UP000245252"/>
    </source>
</evidence>
<name>A0A2U2DPT7_9HYPH</name>
<comment type="caution">
    <text evidence="2">The sequence shown here is derived from an EMBL/GenBank/DDBJ whole genome shotgun (WGS) entry which is preliminary data.</text>
</comment>
<evidence type="ECO:0000313" key="2">
    <source>
        <dbReference type="EMBL" id="PWE55239.1"/>
    </source>
</evidence>